<gene>
    <name evidence="1" type="ORF">OB69_08240</name>
</gene>
<proteinExistence type="predicted"/>
<sequence>MGNLKVSIKNEFKYLMNRADNLSLRRRRYFGKYSFKQPFDKLFILGSGLTINELTESQFNHINQYSSVAVNFFMVHPFRPNFYFIEISRNHEDREMYFHNLSLRSDFDQIDKFYCFRKEDDGLDERLTDLFDPARLYSYSLLKMGNYGRRFNYQKLLSKYYHTKFNNRFFTPQDYFDRVLNNVSSIERLCQFGLQGGAKEIIFCGVDLNKTDCFYDSADFIPYLDFKIPYRRYKDKKVHTTNDKSEVNFTVEEFLISLTELVDTKFYVSSANSKLSNFMPVYDFGENEQ</sequence>
<comment type="caution">
    <text evidence="1">The sequence shown here is derived from an EMBL/GenBank/DDBJ whole genome shotgun (WGS) entry which is preliminary data.</text>
</comment>
<evidence type="ECO:0000313" key="2">
    <source>
        <dbReference type="Proteomes" id="UP000036908"/>
    </source>
</evidence>
<name>A0A0L8AM73_9BACT</name>
<dbReference type="Proteomes" id="UP000036908">
    <property type="component" value="Unassembled WGS sequence"/>
</dbReference>
<accession>A0A0L8AM73</accession>
<reference evidence="2" key="1">
    <citation type="submission" date="2014-11" db="EMBL/GenBank/DDBJ databases">
        <title>Genome sequencing of Roseivirga sp. D-25.</title>
        <authorList>
            <person name="Selvaratnam C."/>
            <person name="Thevarajoo S."/>
            <person name="Goh K.M."/>
            <person name="Eee R."/>
            <person name="Chan K.-G."/>
            <person name="Chong C.S."/>
        </authorList>
    </citation>
    <scope>NUCLEOTIDE SEQUENCE [LARGE SCALE GENOMIC DNA]</scope>
    <source>
        <strain evidence="2">D-25</strain>
    </source>
</reference>
<evidence type="ECO:0000313" key="1">
    <source>
        <dbReference type="EMBL" id="KOF03275.1"/>
    </source>
</evidence>
<dbReference type="Gene3D" id="3.90.1480.10">
    <property type="entry name" value="Alpha-2,3-sialyltransferase"/>
    <property type="match status" value="1"/>
</dbReference>
<protein>
    <submittedName>
        <fullName evidence="1">Uncharacterized protein</fullName>
    </submittedName>
</protein>
<keyword evidence="2" id="KW-1185">Reference proteome</keyword>
<dbReference type="AlphaFoldDB" id="A0A0L8AM73"/>
<dbReference type="EMBL" id="JSVA01000008">
    <property type="protein sequence ID" value="KOF03275.1"/>
    <property type="molecule type" value="Genomic_DNA"/>
</dbReference>
<dbReference type="PATRIC" id="fig|1566026.4.peg.3482"/>
<dbReference type="OrthoDB" id="1424584at2"/>
<organism evidence="1 2">
    <name type="scientific">Roseivirga seohaensis subsp. aquiponti</name>
    <dbReference type="NCBI Taxonomy" id="1566026"/>
    <lineage>
        <taxon>Bacteria</taxon>
        <taxon>Pseudomonadati</taxon>
        <taxon>Bacteroidota</taxon>
        <taxon>Cytophagia</taxon>
        <taxon>Cytophagales</taxon>
        <taxon>Roseivirgaceae</taxon>
        <taxon>Roseivirga</taxon>
    </lineage>
</organism>
<dbReference type="RefSeq" id="WP_053223223.1">
    <property type="nucleotide sequence ID" value="NZ_JSVA01000008.1"/>
</dbReference>